<reference evidence="2" key="1">
    <citation type="submission" date="2016-11" db="UniProtKB">
        <authorList>
            <consortium name="WormBaseParasite"/>
        </authorList>
    </citation>
    <scope>IDENTIFICATION</scope>
</reference>
<evidence type="ECO:0000313" key="2">
    <source>
        <dbReference type="WBParaSite" id="Csp11.Scaffold630.g19985.t1"/>
    </source>
</evidence>
<dbReference type="AlphaFoldDB" id="A0A1I7UWA6"/>
<keyword evidence="1" id="KW-1185">Reference proteome</keyword>
<accession>A0A1I7UWA6</accession>
<protein>
    <submittedName>
        <fullName evidence="2">DUF19 domain-containing protein</fullName>
    </submittedName>
</protein>
<name>A0A1I7UWA6_9PELO</name>
<proteinExistence type="predicted"/>
<organism evidence="1 2">
    <name type="scientific">Caenorhabditis tropicalis</name>
    <dbReference type="NCBI Taxonomy" id="1561998"/>
    <lineage>
        <taxon>Eukaryota</taxon>
        <taxon>Metazoa</taxon>
        <taxon>Ecdysozoa</taxon>
        <taxon>Nematoda</taxon>
        <taxon>Chromadorea</taxon>
        <taxon>Rhabditida</taxon>
        <taxon>Rhabditina</taxon>
        <taxon>Rhabditomorpha</taxon>
        <taxon>Rhabditoidea</taxon>
        <taxon>Rhabditidae</taxon>
        <taxon>Peloderinae</taxon>
        <taxon>Caenorhabditis</taxon>
    </lineage>
</organism>
<evidence type="ECO:0000313" key="1">
    <source>
        <dbReference type="Proteomes" id="UP000095282"/>
    </source>
</evidence>
<dbReference type="WBParaSite" id="Csp11.Scaffold630.g19985.t1">
    <property type="protein sequence ID" value="Csp11.Scaffold630.g19985.t1"/>
    <property type="gene ID" value="Csp11.Scaffold630.g19985"/>
</dbReference>
<dbReference type="Proteomes" id="UP000095282">
    <property type="component" value="Unplaced"/>
</dbReference>
<sequence length="117" mass="13583">MLSRCILNWSNEFLYSEDERSCSVIKVCKRIFRNSEIFLSLDDQKIVQESPKKWSCSSIESLGNCLLPEVQRYCDPSILPIFKEHQSTRLYYLGCDGRLKFKDYEEGINATSASLLL</sequence>